<dbReference type="Gene3D" id="3.30.565.10">
    <property type="entry name" value="Histidine kinase-like ATPase, C-terminal domain"/>
    <property type="match status" value="1"/>
</dbReference>
<dbReference type="eggNOG" id="arCOG02387">
    <property type="taxonomic scope" value="Archaea"/>
</dbReference>
<evidence type="ECO:0000256" key="4">
    <source>
        <dbReference type="ARBA" id="ARBA00022777"/>
    </source>
</evidence>
<dbReference type="STRING" id="358396.CHINAEXTREME_03660"/>
<keyword evidence="5" id="KW-0902">Two-component regulatory system</keyword>
<dbReference type="EC" id="2.7.13.3" evidence="2"/>
<dbReference type="InterPro" id="IPR005467">
    <property type="entry name" value="His_kinase_dom"/>
</dbReference>
<evidence type="ECO:0000313" key="8">
    <source>
        <dbReference type="EMBL" id="EMA34630.1"/>
    </source>
</evidence>
<dbReference type="InterPro" id="IPR036097">
    <property type="entry name" value="HisK_dim/P_sf"/>
</dbReference>
<dbReference type="PANTHER" id="PTHR43711:SF1">
    <property type="entry name" value="HISTIDINE KINASE 1"/>
    <property type="match status" value="1"/>
</dbReference>
<dbReference type="SMART" id="SM00065">
    <property type="entry name" value="GAF"/>
    <property type="match status" value="1"/>
</dbReference>
<dbReference type="Proteomes" id="UP000186547">
    <property type="component" value="Chromosome"/>
</dbReference>
<evidence type="ECO:0000259" key="6">
    <source>
        <dbReference type="PROSITE" id="PS50109"/>
    </source>
</evidence>
<accession>M0LRF0</accession>
<evidence type="ECO:0000313" key="9">
    <source>
        <dbReference type="Proteomes" id="UP000011555"/>
    </source>
</evidence>
<dbReference type="EMBL" id="CP019285">
    <property type="protein sequence ID" value="APW96920.1"/>
    <property type="molecule type" value="Genomic_DNA"/>
</dbReference>
<evidence type="ECO:0000256" key="2">
    <source>
        <dbReference type="ARBA" id="ARBA00012438"/>
    </source>
</evidence>
<dbReference type="CDD" id="cd00082">
    <property type="entry name" value="HisKA"/>
    <property type="match status" value="1"/>
</dbReference>
<dbReference type="SUPFAM" id="SSF55781">
    <property type="entry name" value="GAF domain-like"/>
    <property type="match status" value="1"/>
</dbReference>
<feature type="domain" description="Histidine kinase" evidence="6">
    <location>
        <begin position="179"/>
        <end position="379"/>
    </location>
</feature>
<organism evidence="8 9">
    <name type="scientific">Natronobacterium lacisalsi AJ5</name>
    <dbReference type="NCBI Taxonomy" id="358396"/>
    <lineage>
        <taxon>Archaea</taxon>
        <taxon>Methanobacteriati</taxon>
        <taxon>Methanobacteriota</taxon>
        <taxon>Stenosarchaea group</taxon>
        <taxon>Halobacteria</taxon>
        <taxon>Halobacteriales</taxon>
        <taxon>Natrialbaceae</taxon>
        <taxon>Natronobacterium</taxon>
    </lineage>
</organism>
<evidence type="ECO:0000313" key="7">
    <source>
        <dbReference type="EMBL" id="APW96920.1"/>
    </source>
</evidence>
<dbReference type="InterPro" id="IPR003018">
    <property type="entry name" value="GAF"/>
</dbReference>
<dbReference type="InterPro" id="IPR003661">
    <property type="entry name" value="HisK_dim/P_dom"/>
</dbReference>
<dbReference type="SMART" id="SM00387">
    <property type="entry name" value="HATPase_c"/>
    <property type="match status" value="1"/>
</dbReference>
<dbReference type="InterPro" id="IPR029016">
    <property type="entry name" value="GAF-like_dom_sf"/>
</dbReference>
<dbReference type="Pfam" id="PF00512">
    <property type="entry name" value="HisKA"/>
    <property type="match status" value="1"/>
</dbReference>
<keyword evidence="3" id="KW-0808">Transferase</keyword>
<dbReference type="KEGG" id="hlc:CHINAEXTREME03660"/>
<dbReference type="AlphaFoldDB" id="M0LRF0"/>
<keyword evidence="9" id="KW-1185">Reference proteome</keyword>
<reference evidence="7 10" key="1">
    <citation type="journal article" date="2011" name="J. Bacteriol.">
        <title>Genome sequence of Halobiforma lacisalsi AJ5, an extremely halophilic archaeon which harbors a bop gene.</title>
        <authorList>
            <person name="Jiang X."/>
            <person name="Wang S."/>
            <person name="Cheng H."/>
            <person name="Huo Y."/>
            <person name="Zhang X."/>
            <person name="Zhu X."/>
            <person name="Han X."/>
            <person name="Ni P."/>
            <person name="Wu M."/>
        </authorList>
    </citation>
    <scope>NUCLEOTIDE SEQUENCE [LARGE SCALE GENOMIC DNA]</scope>
    <source>
        <strain evidence="7 10">AJ5</strain>
    </source>
</reference>
<keyword evidence="4 8" id="KW-0418">Kinase</keyword>
<dbReference type="Pfam" id="PF02518">
    <property type="entry name" value="HATPase_c"/>
    <property type="match status" value="1"/>
</dbReference>
<protein>
    <recommendedName>
        <fullName evidence="2">histidine kinase</fullName>
        <ecNumber evidence="2">2.7.13.3</ecNumber>
    </recommendedName>
</protein>
<dbReference type="Gene3D" id="3.30.450.40">
    <property type="match status" value="1"/>
</dbReference>
<dbReference type="InterPro" id="IPR003594">
    <property type="entry name" value="HATPase_dom"/>
</dbReference>
<evidence type="ECO:0000313" key="10">
    <source>
        <dbReference type="Proteomes" id="UP000186547"/>
    </source>
</evidence>
<dbReference type="SUPFAM" id="SSF47384">
    <property type="entry name" value="Homodimeric domain of signal transducing histidine kinase"/>
    <property type="match status" value="1"/>
</dbReference>
<dbReference type="InterPro" id="IPR036890">
    <property type="entry name" value="HATPase_C_sf"/>
</dbReference>
<dbReference type="InterPro" id="IPR050736">
    <property type="entry name" value="Sensor_HK_Regulatory"/>
</dbReference>
<dbReference type="SMART" id="SM00388">
    <property type="entry name" value="HisKA"/>
    <property type="match status" value="1"/>
</dbReference>
<dbReference type="PANTHER" id="PTHR43711">
    <property type="entry name" value="TWO-COMPONENT HISTIDINE KINASE"/>
    <property type="match status" value="1"/>
</dbReference>
<dbReference type="GO" id="GO:0000155">
    <property type="term" value="F:phosphorelay sensor kinase activity"/>
    <property type="evidence" value="ECO:0007669"/>
    <property type="project" value="InterPro"/>
</dbReference>
<comment type="catalytic activity">
    <reaction evidence="1">
        <text>ATP + protein L-histidine = ADP + protein N-phospho-L-histidine.</text>
        <dbReference type="EC" id="2.7.13.3"/>
    </reaction>
</comment>
<dbReference type="SUPFAM" id="SSF55874">
    <property type="entry name" value="ATPase domain of HSP90 chaperone/DNA topoisomerase II/histidine kinase"/>
    <property type="match status" value="1"/>
</dbReference>
<dbReference type="PATRIC" id="fig|358396.7.peg.1393"/>
<sequence length="397" mass="43370">MRWFWNVREMTRTRGGGNEEHPIQVLHQVAFDLQSADSADEVCRRTVDAAETVLEFDTCIITLAEGETLRVRAKSSGLPDDGVTPTSSIDEGISGLTYRTRESSRFDELSSVEEAEPEAAYESGLSVPIGDHGVFQAASEEPGAFSPEDLELAELLVSHAAAALDRLEYERELEQFASVVSHDLRNPLTVARGRLELARSAANDNAQPHLAEMDEALERMDSLVEKLLALARQGELVEETVPVPLRETVEDAWETVATEEATLAVSVDEGAVLEADRERLRQLLENLFRNAVEHADTDSTESVTVTVGTLPDGFYVADDGPGLPDDADDADDEVFRRGYTTSDDGTGFGLYIVQRIVHGHDWSISPTTGEDGGARFEITGVEIDRSGDARPGSPEQR</sequence>
<dbReference type="EMBL" id="AOLZ01000031">
    <property type="protein sequence ID" value="EMA34630.1"/>
    <property type="molecule type" value="Genomic_DNA"/>
</dbReference>
<name>M0LRF0_NATLA</name>
<evidence type="ECO:0000256" key="5">
    <source>
        <dbReference type="ARBA" id="ARBA00023012"/>
    </source>
</evidence>
<evidence type="ECO:0000256" key="3">
    <source>
        <dbReference type="ARBA" id="ARBA00022679"/>
    </source>
</evidence>
<gene>
    <name evidence="8" type="ORF">C445_06900</name>
    <name evidence="7" type="ORF">CHINAEXTREME_03660</name>
</gene>
<reference evidence="8 9" key="2">
    <citation type="journal article" date="2014" name="PLoS Genet.">
        <title>Phylogenetically driven sequencing of extremely halophilic archaea reveals strategies for static and dynamic osmo-response.</title>
        <authorList>
            <person name="Becker E.A."/>
            <person name="Seitzer P.M."/>
            <person name="Tritt A."/>
            <person name="Larsen D."/>
            <person name="Krusor M."/>
            <person name="Yao A.I."/>
            <person name="Wu D."/>
            <person name="Madern D."/>
            <person name="Eisen J.A."/>
            <person name="Darling A.E."/>
            <person name="Facciotti M.T."/>
        </authorList>
    </citation>
    <scope>NUCLEOTIDE SEQUENCE [LARGE SCALE GENOMIC DNA]</scope>
    <source>
        <strain evidence="8 9">AJ5</strain>
    </source>
</reference>
<evidence type="ECO:0000256" key="1">
    <source>
        <dbReference type="ARBA" id="ARBA00000085"/>
    </source>
</evidence>
<dbReference type="Proteomes" id="UP000011555">
    <property type="component" value="Unassembled WGS sequence"/>
</dbReference>
<dbReference type="Pfam" id="PF13185">
    <property type="entry name" value="GAF_2"/>
    <property type="match status" value="1"/>
</dbReference>
<dbReference type="Gene3D" id="1.10.287.130">
    <property type="match status" value="1"/>
</dbReference>
<reference evidence="7" key="3">
    <citation type="submission" date="2017-01" db="EMBL/GenBank/DDBJ databases">
        <authorList>
            <person name="Mah S.A."/>
            <person name="Swanson W.J."/>
            <person name="Moy G.W."/>
            <person name="Vacquier V.D."/>
        </authorList>
    </citation>
    <scope>NUCLEOTIDE SEQUENCE</scope>
    <source>
        <strain evidence="7">AJ5</strain>
    </source>
</reference>
<proteinExistence type="predicted"/>
<dbReference type="PROSITE" id="PS50109">
    <property type="entry name" value="HIS_KIN"/>
    <property type="match status" value="1"/>
</dbReference>